<protein>
    <submittedName>
        <fullName evidence="4">Acetyl esterase/lipase</fullName>
    </submittedName>
</protein>
<dbReference type="AlphaFoldDB" id="A0A1N6DGZ7"/>
<dbReference type="GO" id="GO:0016787">
    <property type="term" value="F:hydrolase activity"/>
    <property type="evidence" value="ECO:0007669"/>
    <property type="project" value="UniProtKB-KW"/>
</dbReference>
<proteinExistence type="predicted"/>
<dbReference type="Proteomes" id="UP000185221">
    <property type="component" value="Unassembled WGS sequence"/>
</dbReference>
<dbReference type="Pfam" id="PF20434">
    <property type="entry name" value="BD-FAE"/>
    <property type="match status" value="1"/>
</dbReference>
<evidence type="ECO:0000313" key="4">
    <source>
        <dbReference type="EMBL" id="SIN70065.1"/>
    </source>
</evidence>
<dbReference type="InterPro" id="IPR050300">
    <property type="entry name" value="GDXG_lipolytic_enzyme"/>
</dbReference>
<feature type="chain" id="PRO_5012071176" evidence="2">
    <location>
        <begin position="20"/>
        <end position="307"/>
    </location>
</feature>
<feature type="signal peptide" evidence="2">
    <location>
        <begin position="1"/>
        <end position="19"/>
    </location>
</feature>
<dbReference type="InterPro" id="IPR029058">
    <property type="entry name" value="AB_hydrolase_fold"/>
</dbReference>
<feature type="domain" description="BD-FAE-like" evidence="3">
    <location>
        <begin position="60"/>
        <end position="261"/>
    </location>
</feature>
<sequence length="307" mass="33788">MKSLFFGLLLSMTFSSSFAQEIVLPLWEGTPPLQTDMGLEEKAVEQGIIRIENVQIPQIEVFLPSKQSRTGQAVVIFPGGGYHILAYDWEGRDFAKWLNTQGIVGIVVKYRLPDSKSLTDGKEVPLLDAQRAIRLARHHANDWQIDPDKIGVLGFSAGGHLASTASTQYEHEVDRPKDAIDALPARPDFSILAYPVISFRDASAHSGSRRNLIGENAPQELIDRFSGELNVTEDTPPTFLVHAQDDKGVPIENSFLYYKALHAKGVPASLHIYPTGGHGFGFGLGKGPVSGWREVLLDWMQSLESGQ</sequence>
<accession>A0A1N6DGZ7</accession>
<evidence type="ECO:0000256" key="2">
    <source>
        <dbReference type="SAM" id="SignalP"/>
    </source>
</evidence>
<dbReference type="SUPFAM" id="SSF53474">
    <property type="entry name" value="alpha/beta-Hydrolases"/>
    <property type="match status" value="1"/>
</dbReference>
<evidence type="ECO:0000256" key="1">
    <source>
        <dbReference type="ARBA" id="ARBA00022801"/>
    </source>
</evidence>
<organism evidence="4 5">
    <name type="scientific">Algoriphagus halophilus</name>
    <dbReference type="NCBI Taxonomy" id="226505"/>
    <lineage>
        <taxon>Bacteria</taxon>
        <taxon>Pseudomonadati</taxon>
        <taxon>Bacteroidota</taxon>
        <taxon>Cytophagia</taxon>
        <taxon>Cytophagales</taxon>
        <taxon>Cyclobacteriaceae</taxon>
        <taxon>Algoriphagus</taxon>
    </lineage>
</organism>
<dbReference type="Gene3D" id="3.40.50.1820">
    <property type="entry name" value="alpha/beta hydrolase"/>
    <property type="match status" value="1"/>
</dbReference>
<dbReference type="OrthoDB" id="9794725at2"/>
<evidence type="ECO:0000313" key="5">
    <source>
        <dbReference type="Proteomes" id="UP000185221"/>
    </source>
</evidence>
<name>A0A1N6DGZ7_9BACT</name>
<keyword evidence="2" id="KW-0732">Signal</keyword>
<dbReference type="InterPro" id="IPR049492">
    <property type="entry name" value="BD-FAE-like_dom"/>
</dbReference>
<dbReference type="RefSeq" id="WP_074223609.1">
    <property type="nucleotide sequence ID" value="NZ_FSRC01000001.1"/>
</dbReference>
<dbReference type="EMBL" id="FSRC01000001">
    <property type="protein sequence ID" value="SIN70065.1"/>
    <property type="molecule type" value="Genomic_DNA"/>
</dbReference>
<keyword evidence="1" id="KW-0378">Hydrolase</keyword>
<dbReference type="PANTHER" id="PTHR48081:SF6">
    <property type="entry name" value="PEPTIDASE S9 PROLYL OLIGOPEPTIDASE CATALYTIC DOMAIN-CONTAINING PROTEIN"/>
    <property type="match status" value="1"/>
</dbReference>
<dbReference type="PANTHER" id="PTHR48081">
    <property type="entry name" value="AB HYDROLASE SUPERFAMILY PROTEIN C4A8.06C"/>
    <property type="match status" value="1"/>
</dbReference>
<evidence type="ECO:0000259" key="3">
    <source>
        <dbReference type="Pfam" id="PF20434"/>
    </source>
</evidence>
<gene>
    <name evidence="4" type="ORF">SAMN05444394_0897</name>
</gene>
<dbReference type="STRING" id="226505.SAMN05444394_0897"/>
<keyword evidence="5" id="KW-1185">Reference proteome</keyword>
<reference evidence="5" key="1">
    <citation type="submission" date="2016-11" db="EMBL/GenBank/DDBJ databases">
        <authorList>
            <person name="Varghese N."/>
            <person name="Submissions S."/>
        </authorList>
    </citation>
    <scope>NUCLEOTIDE SEQUENCE [LARGE SCALE GENOMIC DNA]</scope>
    <source>
        <strain evidence="5">DSM 15292</strain>
    </source>
</reference>